<gene>
    <name evidence="1" type="ORF">L6452_19543</name>
</gene>
<accession>A0ACB9B838</accession>
<comment type="caution">
    <text evidence="1">The sequence shown here is derived from an EMBL/GenBank/DDBJ whole genome shotgun (WGS) entry which is preliminary data.</text>
</comment>
<reference evidence="1 2" key="2">
    <citation type="journal article" date="2022" name="Mol. Ecol. Resour.">
        <title>The genomes of chicory, endive, great burdock and yacon provide insights into Asteraceae paleo-polyploidization history and plant inulin production.</title>
        <authorList>
            <person name="Fan W."/>
            <person name="Wang S."/>
            <person name="Wang H."/>
            <person name="Wang A."/>
            <person name="Jiang F."/>
            <person name="Liu H."/>
            <person name="Zhao H."/>
            <person name="Xu D."/>
            <person name="Zhang Y."/>
        </authorList>
    </citation>
    <scope>NUCLEOTIDE SEQUENCE [LARGE SCALE GENOMIC DNA]</scope>
    <source>
        <strain evidence="2">cv. Niubang</strain>
    </source>
</reference>
<reference evidence="2" key="1">
    <citation type="journal article" date="2022" name="Mol. Ecol. Resour.">
        <title>The genomes of chicory, endive, great burdock and yacon provide insights into Asteraceae palaeo-polyploidization history and plant inulin production.</title>
        <authorList>
            <person name="Fan W."/>
            <person name="Wang S."/>
            <person name="Wang H."/>
            <person name="Wang A."/>
            <person name="Jiang F."/>
            <person name="Liu H."/>
            <person name="Zhao H."/>
            <person name="Xu D."/>
            <person name="Zhang Y."/>
        </authorList>
    </citation>
    <scope>NUCLEOTIDE SEQUENCE [LARGE SCALE GENOMIC DNA]</scope>
    <source>
        <strain evidence="2">cv. Niubang</strain>
    </source>
</reference>
<proteinExistence type="predicted"/>
<keyword evidence="2" id="KW-1185">Reference proteome</keyword>
<name>A0ACB9B838_ARCLA</name>
<protein>
    <submittedName>
        <fullName evidence="1">Uncharacterized protein</fullName>
    </submittedName>
</protein>
<dbReference type="EMBL" id="CM042052">
    <property type="protein sequence ID" value="KAI3718664.1"/>
    <property type="molecule type" value="Genomic_DNA"/>
</dbReference>
<evidence type="ECO:0000313" key="1">
    <source>
        <dbReference type="EMBL" id="KAI3718664.1"/>
    </source>
</evidence>
<evidence type="ECO:0000313" key="2">
    <source>
        <dbReference type="Proteomes" id="UP001055879"/>
    </source>
</evidence>
<sequence length="95" mass="10439">MFPQSCKNTKGLRRNHAMLNIVASPGGATIPRYIKEGSTFSVMGIVRRNENVLMIISSTEAMSTGCRWVCGLLPTYVEGLVLTYDESQNADVIPM</sequence>
<dbReference type="Proteomes" id="UP001055879">
    <property type="component" value="Linkage Group LG06"/>
</dbReference>
<organism evidence="1 2">
    <name type="scientific">Arctium lappa</name>
    <name type="common">Greater burdock</name>
    <name type="synonym">Lappa major</name>
    <dbReference type="NCBI Taxonomy" id="4217"/>
    <lineage>
        <taxon>Eukaryota</taxon>
        <taxon>Viridiplantae</taxon>
        <taxon>Streptophyta</taxon>
        <taxon>Embryophyta</taxon>
        <taxon>Tracheophyta</taxon>
        <taxon>Spermatophyta</taxon>
        <taxon>Magnoliopsida</taxon>
        <taxon>eudicotyledons</taxon>
        <taxon>Gunneridae</taxon>
        <taxon>Pentapetalae</taxon>
        <taxon>asterids</taxon>
        <taxon>campanulids</taxon>
        <taxon>Asterales</taxon>
        <taxon>Asteraceae</taxon>
        <taxon>Carduoideae</taxon>
        <taxon>Cardueae</taxon>
        <taxon>Arctiinae</taxon>
        <taxon>Arctium</taxon>
    </lineage>
</organism>